<accession>A0A1E3U5Y4</accession>
<name>A0A1E3U5Y4_9FIRM</name>
<dbReference type="CDD" id="cd07341">
    <property type="entry name" value="M56_BlaR1_MecR1_like"/>
    <property type="match status" value="1"/>
</dbReference>
<feature type="transmembrane region" description="Helical" evidence="1">
    <location>
        <begin position="46"/>
        <end position="65"/>
    </location>
</feature>
<feature type="transmembrane region" description="Helical" evidence="1">
    <location>
        <begin position="111"/>
        <end position="131"/>
    </location>
</feature>
<feature type="transmembrane region" description="Helical" evidence="1">
    <location>
        <begin position="303"/>
        <end position="325"/>
    </location>
</feature>
<sequence length="581" mass="65779">MEMSGAIAAEIEVIMQTLLEMSLSGAVMIGVIIIVRALAVNRLPKTAFLALWGAAFCCLILPMRIPSPISVYSAIRRRGDFPMPVRNWQRTGLLLTGNVAREASVPSLSPWLLLWIGGAVLLALIFLILHLRGRRVYAASLPVEQPFAKSWIEEHRLRRPVQVRYSDRIESPLTYGILWPVILLPADMDWKEEETAGFILAHEMSHIRRFDALTKWLLAAMLCIHWFNPLVWVMYILSNRDLELACDESVIRQYGMQSCPSYALALLEMEEKRTYLTPLSSSFSKNALKERIDAIMKAKKRTAAGIIGALVIVAAVVVIFATSAIEKQSEAARKNLLENLPVKNAGETADRDDGEENSKELPADMDYVWNVWDSWKEEGYSEDYTQEQYDQLMSMVKPEAYEGMSIAEFNRTINRIMEDDEYGGGSIYELYDTVVSNIQETDPNAGYLRNTIPASMEEYQSRVQEVYSGKRKDPSFSASAEKITTEDVFGDSVEAGQIWLDYEFTYRILDQDNLTVGERDAFLQKVMQTARDLLEADEVKSAAQEDMKEMLQAAGEKLSNDKISFTGCEVYNFEVYRLSES</sequence>
<keyword evidence="1" id="KW-0812">Transmembrane</keyword>
<evidence type="ECO:0000259" key="2">
    <source>
        <dbReference type="Pfam" id="PF05569"/>
    </source>
</evidence>
<evidence type="ECO:0000313" key="3">
    <source>
        <dbReference type="EMBL" id="ODR37069.1"/>
    </source>
</evidence>
<gene>
    <name evidence="3" type="ORF">BEI59_35240</name>
    <name evidence="4" type="ORF">BEI63_19970</name>
</gene>
<keyword evidence="1" id="KW-0472">Membrane</keyword>
<evidence type="ECO:0000313" key="6">
    <source>
        <dbReference type="Proteomes" id="UP000094869"/>
    </source>
</evidence>
<reference evidence="3 5" key="2">
    <citation type="submission" date="2016-08" db="EMBL/GenBank/DDBJ databases">
        <authorList>
            <person name="Seilhamer J.J."/>
        </authorList>
    </citation>
    <scope>NUCLEOTIDE SEQUENCE [LARGE SCALE GENOMIC DNA]</scope>
    <source>
        <strain evidence="3 5">NML150140-1</strain>
    </source>
</reference>
<feature type="transmembrane region" description="Helical" evidence="1">
    <location>
        <begin position="216"/>
        <end position="237"/>
    </location>
</feature>
<dbReference type="OrthoDB" id="9804799at2"/>
<reference evidence="4 6" key="1">
    <citation type="submission" date="2016-08" db="EMBL/GenBank/DDBJ databases">
        <title>Characterization of Isolates of Eisenbergiella tayi Derived from Blood Cultures, Using Whole Genome Sequencing.</title>
        <authorList>
            <person name="Bernier A.-M."/>
            <person name="Burdz T."/>
            <person name="Wiebe D."/>
            <person name="Bernard K."/>
        </authorList>
    </citation>
    <scope>NUCLEOTIDE SEQUENCE [LARGE SCALE GENOMIC DNA]</scope>
    <source>
        <strain evidence="4 6">NML120146</strain>
    </source>
</reference>
<dbReference type="InterPro" id="IPR052173">
    <property type="entry name" value="Beta-lactam_resp_regulator"/>
</dbReference>
<evidence type="ECO:0000313" key="4">
    <source>
        <dbReference type="EMBL" id="ODR52695.1"/>
    </source>
</evidence>
<keyword evidence="6" id="KW-1185">Reference proteome</keyword>
<dbReference type="PANTHER" id="PTHR34978">
    <property type="entry name" value="POSSIBLE SENSOR-TRANSDUCER PROTEIN BLAR"/>
    <property type="match status" value="1"/>
</dbReference>
<dbReference type="PANTHER" id="PTHR34978:SF3">
    <property type="entry name" value="SLR0241 PROTEIN"/>
    <property type="match status" value="1"/>
</dbReference>
<dbReference type="EMBL" id="MEHD01000029">
    <property type="protein sequence ID" value="ODR52695.1"/>
    <property type="molecule type" value="Genomic_DNA"/>
</dbReference>
<dbReference type="Pfam" id="PF05569">
    <property type="entry name" value="Peptidase_M56"/>
    <property type="match status" value="1"/>
</dbReference>
<dbReference type="EMBL" id="MEHA01000050">
    <property type="protein sequence ID" value="ODR37069.1"/>
    <property type="molecule type" value="Genomic_DNA"/>
</dbReference>
<protein>
    <recommendedName>
        <fullName evidence="2">Peptidase M56 domain-containing protein</fullName>
    </recommendedName>
</protein>
<dbReference type="Proteomes" id="UP000094869">
    <property type="component" value="Unassembled WGS sequence"/>
</dbReference>
<evidence type="ECO:0000313" key="5">
    <source>
        <dbReference type="Proteomes" id="UP000094271"/>
    </source>
</evidence>
<comment type="caution">
    <text evidence="3">The sequence shown here is derived from an EMBL/GenBank/DDBJ whole genome shotgun (WGS) entry which is preliminary data.</text>
</comment>
<proteinExistence type="predicted"/>
<dbReference type="InterPro" id="IPR008756">
    <property type="entry name" value="Peptidase_M56"/>
</dbReference>
<keyword evidence="1" id="KW-1133">Transmembrane helix</keyword>
<evidence type="ECO:0000256" key="1">
    <source>
        <dbReference type="SAM" id="Phobius"/>
    </source>
</evidence>
<feature type="domain" description="Peptidase M56" evidence="2">
    <location>
        <begin position="17"/>
        <end position="295"/>
    </location>
</feature>
<feature type="transmembrane region" description="Helical" evidence="1">
    <location>
        <begin position="21"/>
        <end position="39"/>
    </location>
</feature>
<dbReference type="Proteomes" id="UP000094271">
    <property type="component" value="Unassembled WGS sequence"/>
</dbReference>
<dbReference type="AlphaFoldDB" id="A0A1E3U5Y4"/>
<organism evidence="3 5">
    <name type="scientific">Eisenbergiella tayi</name>
    <dbReference type="NCBI Taxonomy" id="1432052"/>
    <lineage>
        <taxon>Bacteria</taxon>
        <taxon>Bacillati</taxon>
        <taxon>Bacillota</taxon>
        <taxon>Clostridia</taxon>
        <taxon>Lachnospirales</taxon>
        <taxon>Lachnospiraceae</taxon>
        <taxon>Eisenbergiella</taxon>
    </lineage>
</organism>